<keyword evidence="1" id="KW-0460">Magnesium</keyword>
<dbReference type="InterPro" id="IPR001932">
    <property type="entry name" value="PPM-type_phosphatase-like_dom"/>
</dbReference>
<dbReference type="AlphaFoldDB" id="A0A9N9GWR5"/>
<dbReference type="OrthoDB" id="60843at2759"/>
<keyword evidence="1" id="KW-0479">Metal-binding</keyword>
<evidence type="ECO:0000259" key="3">
    <source>
        <dbReference type="PROSITE" id="PS51746"/>
    </source>
</evidence>
<dbReference type="GO" id="GO:0046872">
    <property type="term" value="F:metal ion binding"/>
    <property type="evidence" value="ECO:0007669"/>
    <property type="project" value="UniProtKB-UniRule"/>
</dbReference>
<keyword evidence="2" id="KW-1133">Transmembrane helix</keyword>
<evidence type="ECO:0000256" key="2">
    <source>
        <dbReference type="SAM" id="Phobius"/>
    </source>
</evidence>
<comment type="similarity">
    <text evidence="1">Belongs to the PP2C family.</text>
</comment>
<keyword evidence="1" id="KW-0378">Hydrolase</keyword>
<organism evidence="4 5">
    <name type="scientific">Ambispora gerdemannii</name>
    <dbReference type="NCBI Taxonomy" id="144530"/>
    <lineage>
        <taxon>Eukaryota</taxon>
        <taxon>Fungi</taxon>
        <taxon>Fungi incertae sedis</taxon>
        <taxon>Mucoromycota</taxon>
        <taxon>Glomeromycotina</taxon>
        <taxon>Glomeromycetes</taxon>
        <taxon>Archaeosporales</taxon>
        <taxon>Ambisporaceae</taxon>
        <taxon>Ambispora</taxon>
    </lineage>
</organism>
<gene>
    <name evidence="4" type="ORF">AGERDE_LOCUS10719</name>
</gene>
<feature type="transmembrane region" description="Helical" evidence="2">
    <location>
        <begin position="17"/>
        <end position="46"/>
    </location>
</feature>
<dbReference type="PANTHER" id="PTHR12320:SF1">
    <property type="entry name" value="PROTEIN PHOSPHATASE PTC7 HOMOLOG"/>
    <property type="match status" value="1"/>
</dbReference>
<dbReference type="InterPro" id="IPR039123">
    <property type="entry name" value="PPTC7"/>
</dbReference>
<keyword evidence="1" id="KW-0904">Protein phosphatase</keyword>
<sequence>MAITAAEVFKNRLTQKVIIIILTLIITWGMPTWQFLTLLLIFAIFYTLHPSQVETQQGEPIAAAITQSQAQSRYQPRSELRPQLQLQPASTHTYISLAETRRQGVSLLPYLKNPEAPINNFIQGIQQAEKKKPRHSGFSIFAYFAVVGKYEEVRPWMLLPVGDDAFWRHECECASYSAVCDGVGGWRVKGVEASEFSWGLCDAFEKVAKKDGTGIPLSAKTVLSRGYYDYLNSDKLAQGSSTACLISINKANGRATTALIGDSQYAIIRGGTILYKSDPQVIAFNTPGQLSSELYLERCATITTKPKEAVAHHHQLAHQDIIIMGSDGLWDNLYDYTILSIIGDEIGCDGFGRLKKNEMEAKIQSISERLRNAAYEISNNPTACSPFSDESTRAGQPRCGGKYDDITVEVITLFDNSFNI</sequence>
<name>A0A9N9GWR5_9GLOM</name>
<comment type="catalytic activity">
    <reaction evidence="1">
        <text>O-phospho-L-threonyl-[protein] + H2O = L-threonyl-[protein] + phosphate</text>
        <dbReference type="Rhea" id="RHEA:47004"/>
        <dbReference type="Rhea" id="RHEA-COMP:11060"/>
        <dbReference type="Rhea" id="RHEA-COMP:11605"/>
        <dbReference type="ChEBI" id="CHEBI:15377"/>
        <dbReference type="ChEBI" id="CHEBI:30013"/>
        <dbReference type="ChEBI" id="CHEBI:43474"/>
        <dbReference type="ChEBI" id="CHEBI:61977"/>
        <dbReference type="EC" id="3.1.3.16"/>
    </reaction>
</comment>
<dbReference type="PANTHER" id="PTHR12320">
    <property type="entry name" value="PROTEIN PHOSPHATASE 2C"/>
    <property type="match status" value="1"/>
</dbReference>
<dbReference type="EMBL" id="CAJVPL010003582">
    <property type="protein sequence ID" value="CAG8635316.1"/>
    <property type="molecule type" value="Genomic_DNA"/>
</dbReference>
<dbReference type="InterPro" id="IPR036457">
    <property type="entry name" value="PPM-type-like_dom_sf"/>
</dbReference>
<dbReference type="EC" id="3.1.3.16" evidence="1"/>
<comment type="cofactor">
    <cofactor evidence="1">
        <name>Mg(2+)</name>
        <dbReference type="ChEBI" id="CHEBI:18420"/>
    </cofactor>
</comment>
<proteinExistence type="inferred from homology"/>
<keyword evidence="1" id="KW-0464">Manganese</keyword>
<evidence type="ECO:0000313" key="5">
    <source>
        <dbReference type="Proteomes" id="UP000789831"/>
    </source>
</evidence>
<dbReference type="SMART" id="SM00332">
    <property type="entry name" value="PP2Cc"/>
    <property type="match status" value="1"/>
</dbReference>
<comment type="cofactor">
    <cofactor evidence="1">
        <name>Mn(2+)</name>
        <dbReference type="ChEBI" id="CHEBI:29035"/>
    </cofactor>
</comment>
<evidence type="ECO:0000256" key="1">
    <source>
        <dbReference type="RuleBase" id="RU366020"/>
    </source>
</evidence>
<dbReference type="PROSITE" id="PS51746">
    <property type="entry name" value="PPM_2"/>
    <property type="match status" value="1"/>
</dbReference>
<dbReference type="GO" id="GO:0004722">
    <property type="term" value="F:protein serine/threonine phosphatase activity"/>
    <property type="evidence" value="ECO:0007669"/>
    <property type="project" value="UniProtKB-EC"/>
</dbReference>
<reference evidence="4" key="1">
    <citation type="submission" date="2021-06" db="EMBL/GenBank/DDBJ databases">
        <authorList>
            <person name="Kallberg Y."/>
            <person name="Tangrot J."/>
            <person name="Rosling A."/>
        </authorList>
    </citation>
    <scope>NUCLEOTIDE SEQUENCE</scope>
    <source>
        <strain evidence="4">MT106</strain>
    </source>
</reference>
<feature type="domain" description="PPM-type phosphatase" evidence="3">
    <location>
        <begin position="158"/>
        <end position="413"/>
    </location>
</feature>
<dbReference type="Proteomes" id="UP000789831">
    <property type="component" value="Unassembled WGS sequence"/>
</dbReference>
<dbReference type="SUPFAM" id="SSF81606">
    <property type="entry name" value="PP2C-like"/>
    <property type="match status" value="1"/>
</dbReference>
<dbReference type="Gene3D" id="3.60.40.10">
    <property type="entry name" value="PPM-type phosphatase domain"/>
    <property type="match status" value="1"/>
</dbReference>
<evidence type="ECO:0000313" key="4">
    <source>
        <dbReference type="EMBL" id="CAG8635316.1"/>
    </source>
</evidence>
<protein>
    <recommendedName>
        <fullName evidence="1">Protein phosphatase</fullName>
        <ecNumber evidence="1">3.1.3.16</ecNumber>
    </recommendedName>
</protein>
<accession>A0A9N9GWR5</accession>
<comment type="caution">
    <text evidence="4">The sequence shown here is derived from an EMBL/GenBank/DDBJ whole genome shotgun (WGS) entry which is preliminary data.</text>
</comment>
<comment type="catalytic activity">
    <reaction evidence="1">
        <text>O-phospho-L-seryl-[protein] + H2O = L-seryl-[protein] + phosphate</text>
        <dbReference type="Rhea" id="RHEA:20629"/>
        <dbReference type="Rhea" id="RHEA-COMP:9863"/>
        <dbReference type="Rhea" id="RHEA-COMP:11604"/>
        <dbReference type="ChEBI" id="CHEBI:15377"/>
        <dbReference type="ChEBI" id="CHEBI:29999"/>
        <dbReference type="ChEBI" id="CHEBI:43474"/>
        <dbReference type="ChEBI" id="CHEBI:83421"/>
        <dbReference type="EC" id="3.1.3.16"/>
    </reaction>
</comment>
<keyword evidence="2" id="KW-0472">Membrane</keyword>
<keyword evidence="5" id="KW-1185">Reference proteome</keyword>
<keyword evidence="2" id="KW-0812">Transmembrane</keyword>